<dbReference type="AlphaFoldDB" id="A0A8X6PRQ1"/>
<keyword evidence="2" id="KW-1185">Reference proteome</keyword>
<organism evidence="1 2">
    <name type="scientific">Nephila pilipes</name>
    <name type="common">Giant wood spider</name>
    <name type="synonym">Nephila maculata</name>
    <dbReference type="NCBI Taxonomy" id="299642"/>
    <lineage>
        <taxon>Eukaryota</taxon>
        <taxon>Metazoa</taxon>
        <taxon>Ecdysozoa</taxon>
        <taxon>Arthropoda</taxon>
        <taxon>Chelicerata</taxon>
        <taxon>Arachnida</taxon>
        <taxon>Araneae</taxon>
        <taxon>Araneomorphae</taxon>
        <taxon>Entelegynae</taxon>
        <taxon>Araneoidea</taxon>
        <taxon>Nephilidae</taxon>
        <taxon>Nephila</taxon>
    </lineage>
</organism>
<accession>A0A8X6PRQ1</accession>
<dbReference type="PANTHER" id="PTHR31511">
    <property type="entry name" value="PROTEIN CBG23764"/>
    <property type="match status" value="1"/>
</dbReference>
<dbReference type="InterPro" id="IPR023211">
    <property type="entry name" value="DNA_pol_palm_dom_sf"/>
</dbReference>
<dbReference type="EMBL" id="BMAW01022860">
    <property type="protein sequence ID" value="GFT79946.1"/>
    <property type="molecule type" value="Genomic_DNA"/>
</dbReference>
<dbReference type="GO" id="GO:0071897">
    <property type="term" value="P:DNA biosynthetic process"/>
    <property type="evidence" value="ECO:0007669"/>
    <property type="project" value="UniProtKB-ARBA"/>
</dbReference>
<evidence type="ECO:0000313" key="2">
    <source>
        <dbReference type="Proteomes" id="UP000887013"/>
    </source>
</evidence>
<dbReference type="Proteomes" id="UP000887013">
    <property type="component" value="Unassembled WGS sequence"/>
</dbReference>
<sequence>MSRVKLELFTDLDMHLFIERGIRGGISMISHRFSSANNKYLESYDEVKPSKYILYLDANNLYGWAMSQFLPTHGFEWIKEPVNFMEISDESDIGFILEVDLDYPENLHDLHNDYPLAPETLNVTNDMLSPYFYIKIKYYINDKLLFTDTDSLCYEISTSDVYKDMEKDSHLFDTSDYPKNHVLNNETNKKVLGKMKDELSSSLAVEFVGLKPKMYSLKSVAMEKKTAKGVSKRIIQQQIRHSD</sequence>
<comment type="caution">
    <text evidence="1">The sequence shown here is derived from an EMBL/GenBank/DDBJ whole genome shotgun (WGS) entry which is preliminary data.</text>
</comment>
<evidence type="ECO:0008006" key="3">
    <source>
        <dbReference type="Google" id="ProtNLM"/>
    </source>
</evidence>
<dbReference type="OrthoDB" id="6423448at2759"/>
<reference evidence="1" key="1">
    <citation type="submission" date="2020-08" db="EMBL/GenBank/DDBJ databases">
        <title>Multicomponent nature underlies the extraordinary mechanical properties of spider dragline silk.</title>
        <authorList>
            <person name="Kono N."/>
            <person name="Nakamura H."/>
            <person name="Mori M."/>
            <person name="Yoshida Y."/>
            <person name="Ohtoshi R."/>
            <person name="Malay A.D."/>
            <person name="Moran D.A.P."/>
            <person name="Tomita M."/>
            <person name="Numata K."/>
            <person name="Arakawa K."/>
        </authorList>
    </citation>
    <scope>NUCLEOTIDE SEQUENCE</scope>
</reference>
<evidence type="ECO:0000313" key="1">
    <source>
        <dbReference type="EMBL" id="GFT79946.1"/>
    </source>
</evidence>
<dbReference type="SUPFAM" id="SSF56672">
    <property type="entry name" value="DNA/RNA polymerases"/>
    <property type="match status" value="1"/>
</dbReference>
<proteinExistence type="predicted"/>
<dbReference type="Gene3D" id="3.90.1600.10">
    <property type="entry name" value="Palm domain of DNA polymerase"/>
    <property type="match status" value="1"/>
</dbReference>
<dbReference type="InterPro" id="IPR043502">
    <property type="entry name" value="DNA/RNA_pol_sf"/>
</dbReference>
<name>A0A8X6PRQ1_NEPPI</name>
<protein>
    <recommendedName>
        <fullName evidence="3">DNA-directed DNA polymerase</fullName>
    </recommendedName>
</protein>
<gene>
    <name evidence="1" type="primary">AVEN_149573_1</name>
    <name evidence="1" type="ORF">NPIL_608131</name>
</gene>
<dbReference type="PANTHER" id="PTHR31511:SF12">
    <property type="entry name" value="RHO TERMINATION FACTOR N-TERMINAL DOMAIN-CONTAINING PROTEIN"/>
    <property type="match status" value="1"/>
</dbReference>